<evidence type="ECO:0000313" key="4">
    <source>
        <dbReference type="EMBL" id="MDR7302963.1"/>
    </source>
</evidence>
<feature type="chain" id="PRO_5042153119" evidence="2">
    <location>
        <begin position="19"/>
        <end position="209"/>
    </location>
</feature>
<dbReference type="EMBL" id="JAVDXW010000001">
    <property type="protein sequence ID" value="MDR7302963.1"/>
    <property type="molecule type" value="Genomic_DNA"/>
</dbReference>
<dbReference type="Pfam" id="PF03713">
    <property type="entry name" value="DUF305"/>
    <property type="match status" value="1"/>
</dbReference>
<dbReference type="PROSITE" id="PS51257">
    <property type="entry name" value="PROKAR_LIPOPROTEIN"/>
    <property type="match status" value="1"/>
</dbReference>
<evidence type="ECO:0000256" key="1">
    <source>
        <dbReference type="SAM" id="MobiDB-lite"/>
    </source>
</evidence>
<dbReference type="RefSeq" id="WP_310274939.1">
    <property type="nucleotide sequence ID" value="NZ_JAVDXW010000001.1"/>
</dbReference>
<protein>
    <submittedName>
        <fullName evidence="4">Uncharacterized protein (DUF305 family)</fullName>
    </submittedName>
</protein>
<accession>A0AAE3ZG41</accession>
<dbReference type="PANTHER" id="PTHR36933:SF1">
    <property type="entry name" value="SLL0788 PROTEIN"/>
    <property type="match status" value="1"/>
</dbReference>
<reference evidence="4" key="1">
    <citation type="submission" date="2023-07" db="EMBL/GenBank/DDBJ databases">
        <title>Sequencing the genomes of 1000 actinobacteria strains.</title>
        <authorList>
            <person name="Klenk H.-P."/>
        </authorList>
    </citation>
    <scope>NUCLEOTIDE SEQUENCE</scope>
    <source>
        <strain evidence="4">DSM 45977</strain>
    </source>
</reference>
<dbReference type="Proteomes" id="UP001180845">
    <property type="component" value="Unassembled WGS sequence"/>
</dbReference>
<organism evidence="4 5">
    <name type="scientific">Haloactinomyces albus</name>
    <dbReference type="NCBI Taxonomy" id="1352928"/>
    <lineage>
        <taxon>Bacteria</taxon>
        <taxon>Bacillati</taxon>
        <taxon>Actinomycetota</taxon>
        <taxon>Actinomycetes</taxon>
        <taxon>Actinopolysporales</taxon>
        <taxon>Actinopolysporaceae</taxon>
        <taxon>Haloactinomyces</taxon>
    </lineage>
</organism>
<dbReference type="InterPro" id="IPR005183">
    <property type="entry name" value="DUF305_CopM-like"/>
</dbReference>
<keyword evidence="5" id="KW-1185">Reference proteome</keyword>
<dbReference type="InterPro" id="IPR012347">
    <property type="entry name" value="Ferritin-like"/>
</dbReference>
<dbReference type="Gene3D" id="1.20.1260.10">
    <property type="match status" value="1"/>
</dbReference>
<feature type="domain" description="DUF305" evidence="3">
    <location>
        <begin position="60"/>
        <end position="205"/>
    </location>
</feature>
<feature type="region of interest" description="Disordered" evidence="1">
    <location>
        <begin position="19"/>
        <end position="55"/>
    </location>
</feature>
<dbReference type="AlphaFoldDB" id="A0AAE3ZG41"/>
<evidence type="ECO:0000256" key="2">
    <source>
        <dbReference type="SAM" id="SignalP"/>
    </source>
</evidence>
<name>A0AAE3ZG41_9ACTN</name>
<evidence type="ECO:0000313" key="5">
    <source>
        <dbReference type="Proteomes" id="UP001180845"/>
    </source>
</evidence>
<evidence type="ECO:0000259" key="3">
    <source>
        <dbReference type="Pfam" id="PF03713"/>
    </source>
</evidence>
<keyword evidence="2" id="KW-0732">Signal</keyword>
<proteinExistence type="predicted"/>
<feature type="signal peptide" evidence="2">
    <location>
        <begin position="1"/>
        <end position="18"/>
    </location>
</feature>
<sequence>MRKSTIIGALAAAGIALAGCSPSEDPSPMPPAPGTPPPPSAIAPAESPQDGDETRNLNTDIQFAQEMLALREVDLQLLEVAISNAGRERITELAHQFERTHGPQIEEIRNWLRDHGQSGVSPHDVGPGEDAQVPNVGFTEQLRKLEEAQQGQFGPLWIKSMLAHEQDVLDAAMVEINKGNAPQLRSVAEKIADSRRAEIQQLRQLQSEI</sequence>
<comment type="caution">
    <text evidence="4">The sequence shown here is derived from an EMBL/GenBank/DDBJ whole genome shotgun (WGS) entry which is preliminary data.</text>
</comment>
<feature type="compositionally biased region" description="Pro residues" evidence="1">
    <location>
        <begin position="25"/>
        <end position="41"/>
    </location>
</feature>
<gene>
    <name evidence="4" type="ORF">JOF55_003144</name>
</gene>
<dbReference type="PANTHER" id="PTHR36933">
    <property type="entry name" value="SLL0788 PROTEIN"/>
    <property type="match status" value="1"/>
</dbReference>